<name>A0A380A8V6_SERMA</name>
<dbReference type="Proteomes" id="UP000254765">
    <property type="component" value="Unassembled WGS sequence"/>
</dbReference>
<evidence type="ECO:0000313" key="2">
    <source>
        <dbReference type="Proteomes" id="UP000254765"/>
    </source>
</evidence>
<protein>
    <submittedName>
        <fullName evidence="1">Predicted hydrolase (HAD superfamily)</fullName>
    </submittedName>
</protein>
<gene>
    <name evidence="1" type="ORF">NCTC10211_04882</name>
</gene>
<keyword evidence="1" id="KW-0378">Hydrolase</keyword>
<evidence type="ECO:0000313" key="1">
    <source>
        <dbReference type="EMBL" id="SUI76418.1"/>
    </source>
</evidence>
<organism evidence="1 2">
    <name type="scientific">Serratia marcescens</name>
    <dbReference type="NCBI Taxonomy" id="615"/>
    <lineage>
        <taxon>Bacteria</taxon>
        <taxon>Pseudomonadati</taxon>
        <taxon>Pseudomonadota</taxon>
        <taxon>Gammaproteobacteria</taxon>
        <taxon>Enterobacterales</taxon>
        <taxon>Yersiniaceae</taxon>
        <taxon>Serratia</taxon>
    </lineage>
</organism>
<accession>A0A380A8V6</accession>
<dbReference type="AlphaFoldDB" id="A0A380A8V6"/>
<dbReference type="GO" id="GO:0016787">
    <property type="term" value="F:hydrolase activity"/>
    <property type="evidence" value="ECO:0007669"/>
    <property type="project" value="UniProtKB-KW"/>
</dbReference>
<reference evidence="1 2" key="1">
    <citation type="submission" date="2018-06" db="EMBL/GenBank/DDBJ databases">
        <authorList>
            <consortium name="Pathogen Informatics"/>
            <person name="Doyle S."/>
        </authorList>
    </citation>
    <scope>NUCLEOTIDE SEQUENCE [LARGE SCALE GENOMIC DNA]</scope>
    <source>
        <strain evidence="1 2">NCTC10211</strain>
    </source>
</reference>
<sequence>MNFNNYDFVSFDIFDTLLSRKIARPKDLFSLIQANLSYDNKYVAWPELVDNFSVIREKAEEKARKK</sequence>
<proteinExistence type="predicted"/>
<dbReference type="EMBL" id="UGYK01000002">
    <property type="protein sequence ID" value="SUI76418.1"/>
    <property type="molecule type" value="Genomic_DNA"/>
</dbReference>